<dbReference type="EMBL" id="JANHOG010000588">
    <property type="protein sequence ID" value="KAJ3553023.1"/>
    <property type="molecule type" value="Genomic_DNA"/>
</dbReference>
<name>A0ACC1T4E3_9APHY</name>
<gene>
    <name evidence="1" type="ORF">NM688_g3839</name>
</gene>
<dbReference type="Proteomes" id="UP001148662">
    <property type="component" value="Unassembled WGS sequence"/>
</dbReference>
<proteinExistence type="predicted"/>
<accession>A0ACC1T4E3</accession>
<comment type="caution">
    <text evidence="1">The sequence shown here is derived from an EMBL/GenBank/DDBJ whole genome shotgun (WGS) entry which is preliminary data.</text>
</comment>
<evidence type="ECO:0000313" key="1">
    <source>
        <dbReference type="EMBL" id="KAJ3553023.1"/>
    </source>
</evidence>
<sequence length="1745" mass="189988">MAGVQAVLSALDVFSRTPDKVALENANSWLQDFQHSSEAWATCNVLLSSPDAPAAAKLFAAQTFRTKVTYDLNQVDASNRLALRDTLVSALQRYHSGPRTIIVQLCLAISGLALQLPAWKNPVQDMIDSFGRNPATVPALLQFLTILPEEMNTNTKIPVTDEEYQERATALLTNNAKRVVELLSMYLQAPGATYSVQTQVFNCLSSWLIAGEISAVELARTPLLACAFQALGSEDLFDAAVSVVCDIIHETQEIEDNMSAIEAIVPMVIELRPKLSEWNDDPEKIRGLARVFTEAGETYRSLLLHHTETFFPIVEAIGECSAYHDLDIVPITFPFWMRLAQSIGKKSTVSPLFLDAYKALMAVIIRHLHFPPDLSSITSQEADNFRSFRHVMGDTLKDCCYVLGADVCLSAAYEMIVTAMARSNVSWQEIEAPLFSMRSMGAEVDPNDDKAVAKIMDMIPTLPPHPRVRYAALLIISRYTEWISKHPSYIGAQLKYISAGFEDTDSEVNAAAGQALRYLCQDCKQHLVQLLPDLHSFLSSTGSKLVQEDKVQVYEAIAHVISAMPMEQAAQSLRQFSLDILALVHAAATQPTVATKEELHIVSDALENLEVMLAVVDTFGQELPAACQNSCQEAWVVFDNFLAKYGGNYGVCDRVTRVLRLGLNFFGATAKPVLPSVLSRMAEAFVATGFASYLWIGGKIIGHFGAETDPALRTAFEQLFESISNKLVNMLQDTPPSQIPDVMEDYIRLSMQLADYAPDVLFTSPAFPIAFRAAMAGLTLIQSDIIFTALDFIRCVLTHDCLNPSAKPSSKFPIYAAAIRPVMEKEGLELTGCLLTGITGDFPEDSASSVITILRVIAMLWPSQLLAWLPVVLQQLPSATTPDQAKTAFLSDVTQALSRREHDKVKYAVLQLHRASRKARDRRRVGPLEGSADAPEGSETDLESEGRLRPGLALRLANLASINRLAAHRPPRSPPSSPHPAPRIMFRRLGHSLTSSAGRRAFSRSAARYNYEATIQNLLIRADTRVLCQGLTGKTGTFHVKEAIEYGTNMVGGVSPKKAGQTHLGLPVFGSVKEAGAVREVKPEATVLYVPPPTAADAILEAIENEIPLIVCITEGIPQQDEIKVMNALKSQSKSRLVGPNCPGIINPLGCKMGIQPGHIHRPGNIGIVSRSGTLTYEAVAQTTDVGLGQSLCVGIGGDPFPGTKHVDVIKLFVEDPNTEGIVIIGEIGGSMEEEAAEYLEKYNKTRAKPKPVVGFIAGRTAPPGRRMGHAGAIISGGKGAAKDKVAALEKAGVIVTNSPAQIGNAMLKTSTAPPTDLPAADAIAPLARHLNRVFSPLQFPPELAARILTHTSYRDWRVANNARLSFVGRRVLSSYLLLFLTSSSALDATHDLQQLAERTLEPHLLGEYVAPPWDLGRVMRWTPVQSAVPGDNTSIGLYKIQGTTVEAVMGGIYHQFGGAVAHRVFHTRLLPHLLLPGKSIGLHDAFHADAMRILQEMGGPEGDLFIPAMPDYEPSPAFHEAAAFLSNSTALTSISNNVKLELYGLFKIVTVSATPNTSRPSIFDFTGRAKWDAWKSTGEKHSDRSKAESQYLELAKELGWQPGAATSNQQAKDTKTDPESIWDDDTVPPRKRGDGSSMGMMVSTMEVSNDEGRNEDTIHGLAISGNEETLKAFLEANPSADVNERDEYASTHTDTCDRGNVALAKLLLSRGADPRIKDSDDYSALELAQIAEHDDIVALFKTTV</sequence>
<reference evidence="1" key="1">
    <citation type="submission" date="2022-07" db="EMBL/GenBank/DDBJ databases">
        <title>Genome Sequence of Phlebia brevispora.</title>
        <authorList>
            <person name="Buettner E."/>
        </authorList>
    </citation>
    <scope>NUCLEOTIDE SEQUENCE</scope>
    <source>
        <strain evidence="1">MPL23</strain>
    </source>
</reference>
<keyword evidence="2" id="KW-1185">Reference proteome</keyword>
<organism evidence="1 2">
    <name type="scientific">Phlebia brevispora</name>
    <dbReference type="NCBI Taxonomy" id="194682"/>
    <lineage>
        <taxon>Eukaryota</taxon>
        <taxon>Fungi</taxon>
        <taxon>Dikarya</taxon>
        <taxon>Basidiomycota</taxon>
        <taxon>Agaricomycotina</taxon>
        <taxon>Agaricomycetes</taxon>
        <taxon>Polyporales</taxon>
        <taxon>Meruliaceae</taxon>
        <taxon>Phlebia</taxon>
    </lineage>
</organism>
<evidence type="ECO:0000313" key="2">
    <source>
        <dbReference type="Proteomes" id="UP001148662"/>
    </source>
</evidence>
<protein>
    <submittedName>
        <fullName evidence="1">Uncharacterized protein</fullName>
    </submittedName>
</protein>